<keyword evidence="6" id="KW-1185">Reference proteome</keyword>
<evidence type="ECO:0000256" key="2">
    <source>
        <dbReference type="ARBA" id="ARBA00022553"/>
    </source>
</evidence>
<evidence type="ECO:0000313" key="6">
    <source>
        <dbReference type="Proteomes" id="UP001140206"/>
    </source>
</evidence>
<name>A0AAV8BRI1_9POAL</name>
<comment type="subcellular location">
    <subcellularLocation>
        <location evidence="1">Nucleus</location>
    </subcellularLocation>
</comment>
<dbReference type="Pfam" id="PF05678">
    <property type="entry name" value="VQ"/>
    <property type="match status" value="1"/>
</dbReference>
<protein>
    <submittedName>
        <fullName evidence="5">VQ motif-containing protein</fullName>
    </submittedName>
</protein>
<sequence>MATTTTSTVEGKTTNATSCATSPICGESNNGNTDVYVHVDPSRFRAVVQKLTGAPRNLTPTLPISSVPSAKRPKLQERRLGMPPARLDIPFATHLQMISQIQKPTGDLALSPVSTIDYAFFFASNSPLSSSFSPTFTKIAGPTVVLTKEEEEREEKAIAEKGFYLHQSPRGGEYEAKLKLLPLFPVISSKAMIFSSSRS</sequence>
<gene>
    <name evidence="5" type="ORF">LUZ62_080110</name>
</gene>
<dbReference type="PANTHER" id="PTHR33402">
    <property type="entry name" value="VQ MOTIF-CONTAINING PROTEIN 11-LIKE"/>
    <property type="match status" value="1"/>
</dbReference>
<dbReference type="PANTHER" id="PTHR33402:SF19">
    <property type="entry name" value="VQ MOTIF-CONTAINING PROTEIN 11"/>
    <property type="match status" value="1"/>
</dbReference>
<evidence type="ECO:0000313" key="5">
    <source>
        <dbReference type="EMBL" id="KAJ4745705.1"/>
    </source>
</evidence>
<evidence type="ECO:0000259" key="4">
    <source>
        <dbReference type="Pfam" id="PF05678"/>
    </source>
</evidence>
<reference evidence="5" key="1">
    <citation type="submission" date="2022-08" db="EMBL/GenBank/DDBJ databases">
        <authorList>
            <person name="Marques A."/>
        </authorList>
    </citation>
    <scope>NUCLEOTIDE SEQUENCE</scope>
    <source>
        <strain evidence="5">RhyPub2mFocal</strain>
        <tissue evidence="5">Leaves</tissue>
    </source>
</reference>
<organism evidence="5 6">
    <name type="scientific">Rhynchospora pubera</name>
    <dbReference type="NCBI Taxonomy" id="906938"/>
    <lineage>
        <taxon>Eukaryota</taxon>
        <taxon>Viridiplantae</taxon>
        <taxon>Streptophyta</taxon>
        <taxon>Embryophyta</taxon>
        <taxon>Tracheophyta</taxon>
        <taxon>Spermatophyta</taxon>
        <taxon>Magnoliopsida</taxon>
        <taxon>Liliopsida</taxon>
        <taxon>Poales</taxon>
        <taxon>Cyperaceae</taxon>
        <taxon>Cyperoideae</taxon>
        <taxon>Rhynchosporeae</taxon>
        <taxon>Rhynchospora</taxon>
    </lineage>
</organism>
<keyword evidence="2" id="KW-0597">Phosphoprotein</keyword>
<feature type="domain" description="VQ" evidence="4">
    <location>
        <begin position="36"/>
        <end position="55"/>
    </location>
</feature>
<accession>A0AAV8BRI1</accession>
<dbReference type="AlphaFoldDB" id="A0AAV8BRI1"/>
<dbReference type="Proteomes" id="UP001140206">
    <property type="component" value="Chromosome 5"/>
</dbReference>
<dbReference type="InterPro" id="IPR008889">
    <property type="entry name" value="VQ"/>
</dbReference>
<keyword evidence="3" id="KW-0539">Nucleus</keyword>
<dbReference type="EMBL" id="JAMFTS010000005">
    <property type="protein sequence ID" value="KAJ4745705.1"/>
    <property type="molecule type" value="Genomic_DNA"/>
</dbReference>
<evidence type="ECO:0000256" key="1">
    <source>
        <dbReference type="ARBA" id="ARBA00004123"/>
    </source>
</evidence>
<evidence type="ECO:0000256" key="3">
    <source>
        <dbReference type="ARBA" id="ARBA00023242"/>
    </source>
</evidence>
<dbReference type="InterPro" id="IPR039611">
    <property type="entry name" value="VQ_4/11/13/19/31/33"/>
</dbReference>
<proteinExistence type="predicted"/>
<dbReference type="GO" id="GO:0005634">
    <property type="term" value="C:nucleus"/>
    <property type="evidence" value="ECO:0007669"/>
    <property type="project" value="UniProtKB-SubCell"/>
</dbReference>
<comment type="caution">
    <text evidence="5">The sequence shown here is derived from an EMBL/GenBank/DDBJ whole genome shotgun (WGS) entry which is preliminary data.</text>
</comment>